<organism evidence="1 2">
    <name type="scientific">Hyphomicrobium sulfonivorans</name>
    <dbReference type="NCBI Taxonomy" id="121290"/>
    <lineage>
        <taxon>Bacteria</taxon>
        <taxon>Pseudomonadati</taxon>
        <taxon>Pseudomonadota</taxon>
        <taxon>Alphaproteobacteria</taxon>
        <taxon>Hyphomicrobiales</taxon>
        <taxon>Hyphomicrobiaceae</taxon>
        <taxon>Hyphomicrobium</taxon>
    </lineage>
</organism>
<dbReference type="AlphaFoldDB" id="A0A109BP96"/>
<dbReference type="PATRIC" id="fig|121290.4.peg.1575"/>
<comment type="caution">
    <text evidence="1">The sequence shown here is derived from an EMBL/GenBank/DDBJ whole genome shotgun (WGS) entry which is preliminary data.</text>
</comment>
<protein>
    <submittedName>
        <fullName evidence="1">Uncharacterized protein</fullName>
    </submittedName>
</protein>
<name>A0A109BP96_HYPSL</name>
<keyword evidence="2" id="KW-1185">Reference proteome</keyword>
<dbReference type="EMBL" id="LMTR01000012">
    <property type="protein sequence ID" value="KWT72399.1"/>
    <property type="molecule type" value="Genomic_DNA"/>
</dbReference>
<proteinExistence type="predicted"/>
<dbReference type="RefSeq" id="WP_157066527.1">
    <property type="nucleotide sequence ID" value="NZ_LMTR01000012.1"/>
</dbReference>
<evidence type="ECO:0000313" key="1">
    <source>
        <dbReference type="EMBL" id="KWT72399.1"/>
    </source>
</evidence>
<dbReference type="Proteomes" id="UP000059074">
    <property type="component" value="Unassembled WGS sequence"/>
</dbReference>
<evidence type="ECO:0000313" key="2">
    <source>
        <dbReference type="Proteomes" id="UP000059074"/>
    </source>
</evidence>
<reference evidence="1 2" key="1">
    <citation type="submission" date="2015-10" db="EMBL/GenBank/DDBJ databases">
        <title>Transcriptomic analysis of a linuron degrading triple-species bacterial consortium.</title>
        <authorList>
            <person name="Albers P."/>
        </authorList>
    </citation>
    <scope>NUCLEOTIDE SEQUENCE [LARGE SCALE GENOMIC DNA]</scope>
    <source>
        <strain evidence="1 2">WDL6</strain>
    </source>
</reference>
<sequence>MSQRKGLEIFRDVRTKLVGRGLSQPHAETYAKDVVRQYGWFIARGLRHRAHELVTDSHADEIAKLHNAALENKEAAT</sequence>
<dbReference type="STRING" id="121290.APY04_0193"/>
<accession>A0A109BP96</accession>
<gene>
    <name evidence="1" type="ORF">APY04_0193</name>
</gene>